<dbReference type="PANTHER" id="PTHR10443">
    <property type="entry name" value="MICROSOMAL DIPEPTIDASE"/>
    <property type="match status" value="1"/>
</dbReference>
<dbReference type="CDD" id="cd01301">
    <property type="entry name" value="rDP_like"/>
    <property type="match status" value="1"/>
</dbReference>
<dbReference type="GO" id="GO:0016805">
    <property type="term" value="F:dipeptidase activity"/>
    <property type="evidence" value="ECO:0007669"/>
    <property type="project" value="UniProtKB-KW"/>
</dbReference>
<keyword evidence="1" id="KW-0224">Dipeptidase</keyword>
<protein>
    <submittedName>
        <fullName evidence="1">Dipeptidase</fullName>
        <ecNumber evidence="1">3.4.13.19</ecNumber>
    </submittedName>
</protein>
<dbReference type="RefSeq" id="WP_346761988.1">
    <property type="nucleotide sequence ID" value="NZ_JAUJEB010000010.1"/>
</dbReference>
<proteinExistence type="predicted"/>
<comment type="caution">
    <text evidence="1">The sequence shown here is derived from an EMBL/GenBank/DDBJ whole genome shotgun (WGS) entry which is preliminary data.</text>
</comment>
<accession>A0ABT8LIT4</accession>
<dbReference type="SUPFAM" id="SSF51556">
    <property type="entry name" value="Metallo-dependent hydrolases"/>
    <property type="match status" value="1"/>
</dbReference>
<gene>
    <name evidence="1" type="ORF">QQ020_31565</name>
</gene>
<dbReference type="Gene3D" id="3.20.20.140">
    <property type="entry name" value="Metal-dependent hydrolases"/>
    <property type="match status" value="1"/>
</dbReference>
<dbReference type="EMBL" id="JAUJEB010000010">
    <property type="protein sequence ID" value="MDN5216650.1"/>
    <property type="molecule type" value="Genomic_DNA"/>
</dbReference>
<dbReference type="Gene3D" id="1.10.287.650">
    <property type="entry name" value="L27 domain"/>
    <property type="match status" value="1"/>
</dbReference>
<evidence type="ECO:0000313" key="1">
    <source>
        <dbReference type="EMBL" id="MDN5216650.1"/>
    </source>
</evidence>
<dbReference type="InterPro" id="IPR032466">
    <property type="entry name" value="Metal_Hydrolase"/>
</dbReference>
<dbReference type="Pfam" id="PF01244">
    <property type="entry name" value="Peptidase_M19"/>
    <property type="match status" value="1"/>
</dbReference>
<dbReference type="InterPro" id="IPR008257">
    <property type="entry name" value="Pept_M19"/>
</dbReference>
<keyword evidence="1" id="KW-0378">Hydrolase</keyword>
<name>A0ABT8LIT4_9BACT</name>
<dbReference type="PANTHER" id="PTHR10443:SF12">
    <property type="entry name" value="DIPEPTIDASE"/>
    <property type="match status" value="1"/>
</dbReference>
<organism evidence="1 2">
    <name type="scientific">Agaribacillus aureus</name>
    <dbReference type="NCBI Taxonomy" id="3051825"/>
    <lineage>
        <taxon>Bacteria</taxon>
        <taxon>Pseudomonadati</taxon>
        <taxon>Bacteroidota</taxon>
        <taxon>Cytophagia</taxon>
        <taxon>Cytophagales</taxon>
        <taxon>Splendidivirgaceae</taxon>
        <taxon>Agaribacillus</taxon>
    </lineage>
</organism>
<sequence>MFNCIKKYNTNVILFLTILTTFLSCTSGTKTEEANDATTGLDRDEMIAKAMAIHDRVLTIDTHADTPLRMIQPGFDMGERHDPNETGSKVDYPRMIEGGLDGIFFAAFVAQAIRDDEGHVDAKKLCLQMIDSIIASTQKYSDLVGLALTAEDAYRLEKEGKRAVYIGIENGYPIGGDLSNVAHYFEKGVRYITLVHASNNDLADSATDQDGPEHGGLSELGMKVVREMNRLGIMVDISHGNDSVFYDAIKLSQAPIIASHSNARAVTNSPRNMTDEMLKLMAENGGVVQLTMLTSYLMDIPENPELTAAIKAVREKYPNAAELTEEEKAEAREALRAVHEKYPAPSANVKHVADHIDHIVKVAGIDHVGIGCDFDGGGGIDGIFDVSEVKNITIELVERGYTEEEIKKIWGGNIMRVLREVEATAKKIESGEIAAN</sequence>
<keyword evidence="1" id="KW-0645">Protease</keyword>
<reference evidence="1" key="1">
    <citation type="submission" date="2023-06" db="EMBL/GenBank/DDBJ databases">
        <title>Genomic of Agaribacillus aureum.</title>
        <authorList>
            <person name="Wang G."/>
        </authorList>
    </citation>
    <scope>NUCLEOTIDE SEQUENCE</scope>
    <source>
        <strain evidence="1">BMA12</strain>
    </source>
</reference>
<dbReference type="EC" id="3.4.13.19" evidence="1"/>
<keyword evidence="2" id="KW-1185">Reference proteome</keyword>
<dbReference type="PROSITE" id="PS51365">
    <property type="entry name" value="RENAL_DIPEPTIDASE_2"/>
    <property type="match status" value="1"/>
</dbReference>
<dbReference type="PROSITE" id="PS51257">
    <property type="entry name" value="PROKAR_LIPOPROTEIN"/>
    <property type="match status" value="1"/>
</dbReference>
<evidence type="ECO:0000313" key="2">
    <source>
        <dbReference type="Proteomes" id="UP001172083"/>
    </source>
</evidence>
<dbReference type="Proteomes" id="UP001172083">
    <property type="component" value="Unassembled WGS sequence"/>
</dbReference>